<evidence type="ECO:0000313" key="9">
    <source>
        <dbReference type="Proteomes" id="UP000323844"/>
    </source>
</evidence>
<dbReference type="AlphaFoldDB" id="A0A5C0ULG6"/>
<comment type="subcellular location">
    <subcellularLocation>
        <location evidence="1">Cell membrane</location>
        <topology evidence="1">Multi-pass membrane protein</topology>
    </subcellularLocation>
</comment>
<dbReference type="InterPro" id="IPR002191">
    <property type="entry name" value="Bac_export_3"/>
</dbReference>
<dbReference type="RefSeq" id="WP_148952085.1">
    <property type="nucleotide sequence ID" value="NZ_CP043312.1"/>
</dbReference>
<evidence type="ECO:0000256" key="4">
    <source>
        <dbReference type="ARBA" id="ARBA00022692"/>
    </source>
</evidence>
<accession>A0A5C0ULG6</accession>
<feature type="transmembrane region" description="Helical" evidence="7">
    <location>
        <begin position="12"/>
        <end position="39"/>
    </location>
</feature>
<protein>
    <recommendedName>
        <fullName evidence="10">Flagellar biosynthetic protein FliQ</fullName>
    </recommendedName>
</protein>
<evidence type="ECO:0000256" key="7">
    <source>
        <dbReference type="SAM" id="Phobius"/>
    </source>
</evidence>
<dbReference type="GO" id="GO:0005886">
    <property type="term" value="C:plasma membrane"/>
    <property type="evidence" value="ECO:0007669"/>
    <property type="project" value="UniProtKB-SubCell"/>
</dbReference>
<name>A0A5C0ULG6_9RICK</name>
<organism evidence="8 9">
    <name type="scientific">Candidatus Sneabacter namystus</name>
    <dbReference type="NCBI Taxonomy" id="2601646"/>
    <lineage>
        <taxon>Bacteria</taxon>
        <taxon>Pseudomonadati</taxon>
        <taxon>Pseudomonadota</taxon>
        <taxon>Alphaproteobacteria</taxon>
        <taxon>Rickettsiales</taxon>
        <taxon>Rickettsiaceae</taxon>
        <taxon>Rickettsieae</taxon>
        <taxon>Candidatus Sneabacter</taxon>
    </lineage>
</organism>
<dbReference type="OrthoDB" id="9806440at2"/>
<gene>
    <name evidence="8" type="ORF">FZC37_02170</name>
</gene>
<evidence type="ECO:0000256" key="2">
    <source>
        <dbReference type="ARBA" id="ARBA00006156"/>
    </source>
</evidence>
<evidence type="ECO:0000256" key="3">
    <source>
        <dbReference type="ARBA" id="ARBA00022475"/>
    </source>
</evidence>
<evidence type="ECO:0000256" key="5">
    <source>
        <dbReference type="ARBA" id="ARBA00022989"/>
    </source>
</evidence>
<keyword evidence="4 7" id="KW-0812">Transmembrane</keyword>
<dbReference type="EMBL" id="CP043312">
    <property type="protein sequence ID" value="QEK39724.1"/>
    <property type="molecule type" value="Genomic_DNA"/>
</dbReference>
<dbReference type="PRINTS" id="PR00952">
    <property type="entry name" value="TYPE3IMQPROT"/>
</dbReference>
<feature type="transmembrane region" description="Helical" evidence="7">
    <location>
        <begin position="51"/>
        <end position="70"/>
    </location>
</feature>
<evidence type="ECO:0008006" key="10">
    <source>
        <dbReference type="Google" id="ProtNLM"/>
    </source>
</evidence>
<dbReference type="PANTHER" id="PTHR34040">
    <property type="entry name" value="FLAGELLAR BIOSYNTHETIC PROTEIN FLIQ"/>
    <property type="match status" value="1"/>
</dbReference>
<reference evidence="8 9" key="1">
    <citation type="submission" date="2019-08" db="EMBL/GenBank/DDBJ databases">
        <title>Highly reduced genomes of protist endosymbionts show evolutionary convergence.</title>
        <authorList>
            <person name="George E."/>
            <person name="Husnik F."/>
            <person name="Tashyreva D."/>
            <person name="Prokopchuk G."/>
            <person name="Horak A."/>
            <person name="Kwong W.K."/>
            <person name="Lukes J."/>
            <person name="Keeling P.J."/>
        </authorList>
    </citation>
    <scope>NUCLEOTIDE SEQUENCE [LARGE SCALE GENOMIC DNA]</scope>
    <source>
        <strain evidence="8">1621</strain>
    </source>
</reference>
<dbReference type="Pfam" id="PF01313">
    <property type="entry name" value="Bac_export_3"/>
    <property type="match status" value="1"/>
</dbReference>
<keyword evidence="9" id="KW-1185">Reference proteome</keyword>
<dbReference type="PANTHER" id="PTHR34040:SF2">
    <property type="entry name" value="FLAGELLAR BIOSYNTHETIC PROTEIN FLIQ"/>
    <property type="match status" value="1"/>
</dbReference>
<sequence length="87" mass="9380">MDVSSLNPIGQAAIQTLVSIVTPILLIALVVGVCMSFLQALTHIQEGALTFIPKMLSVFIGLIIMAPYILKKLTILTDHIVHAIITK</sequence>
<proteinExistence type="inferred from homology"/>
<dbReference type="GO" id="GO:0009306">
    <property type="term" value="P:protein secretion"/>
    <property type="evidence" value="ECO:0007669"/>
    <property type="project" value="InterPro"/>
</dbReference>
<comment type="similarity">
    <text evidence="2">Belongs to the FliQ/MopD/SpaQ family.</text>
</comment>
<evidence type="ECO:0000313" key="8">
    <source>
        <dbReference type="EMBL" id="QEK39724.1"/>
    </source>
</evidence>
<keyword evidence="5 7" id="KW-1133">Transmembrane helix</keyword>
<keyword evidence="3" id="KW-1003">Cell membrane</keyword>
<evidence type="ECO:0000256" key="6">
    <source>
        <dbReference type="ARBA" id="ARBA00023136"/>
    </source>
</evidence>
<dbReference type="KEGG" id="snay:FZC37_02170"/>
<evidence type="ECO:0000256" key="1">
    <source>
        <dbReference type="ARBA" id="ARBA00004651"/>
    </source>
</evidence>
<dbReference type="Proteomes" id="UP000323844">
    <property type="component" value="Chromosome"/>
</dbReference>
<keyword evidence="6 7" id="KW-0472">Membrane</keyword>